<dbReference type="AlphaFoldDB" id="A0A4D4JB81"/>
<comment type="caution">
    <text evidence="8">The sequence shown here is derived from an EMBL/GenBank/DDBJ whole genome shotgun (WGS) entry which is preliminary data.</text>
</comment>
<keyword evidence="9" id="KW-1185">Reference proteome</keyword>
<dbReference type="GO" id="GO:0016702">
    <property type="term" value="F:oxidoreductase activity, acting on single donors with incorporation of molecular oxygen, incorporation of two atoms of oxygen"/>
    <property type="evidence" value="ECO:0007669"/>
    <property type="project" value="InterPro"/>
</dbReference>
<dbReference type="CDD" id="cd10548">
    <property type="entry name" value="cupin_CDO"/>
    <property type="match status" value="1"/>
</dbReference>
<evidence type="ECO:0000256" key="7">
    <source>
        <dbReference type="SAM" id="MobiDB-lite"/>
    </source>
</evidence>
<dbReference type="EMBL" id="BJFL01000026">
    <property type="protein sequence ID" value="GDY32602.1"/>
    <property type="molecule type" value="Genomic_DNA"/>
</dbReference>
<dbReference type="InterPro" id="IPR014710">
    <property type="entry name" value="RmlC-like_jellyroll"/>
</dbReference>
<keyword evidence="3 8" id="KW-0223">Dioxygenase</keyword>
<evidence type="ECO:0000256" key="2">
    <source>
        <dbReference type="ARBA" id="ARBA00022723"/>
    </source>
</evidence>
<gene>
    <name evidence="8" type="ORF">GTS_42350</name>
</gene>
<feature type="binding site" evidence="6">
    <location>
        <position position="122"/>
    </location>
    <ligand>
        <name>Fe cation</name>
        <dbReference type="ChEBI" id="CHEBI:24875"/>
        <note>catalytic</note>
    </ligand>
</feature>
<proteinExistence type="inferred from homology"/>
<comment type="similarity">
    <text evidence="1">Belongs to the cysteine dioxygenase family.</text>
</comment>
<evidence type="ECO:0000313" key="8">
    <source>
        <dbReference type="EMBL" id="GDY32602.1"/>
    </source>
</evidence>
<dbReference type="Pfam" id="PF05995">
    <property type="entry name" value="CDO_I"/>
    <property type="match status" value="1"/>
</dbReference>
<evidence type="ECO:0000256" key="6">
    <source>
        <dbReference type="PIRSR" id="PIRSR610300-51"/>
    </source>
</evidence>
<sequence>MFAVPPNTVALPSQRATSHPALIAREYAADRDRWRHLLRYDPRERWSALIDRTEDHEVWLLSWLPGQHTDLHDHGGAAGALTVVSGTLTERVARVEPDGRPALVLHQVAIGQSRVFGPNHVHRVSNDGADPAVSVHVYRPARHTMTPYRFDPARGPVPQRGTGGARDQ</sequence>
<evidence type="ECO:0000256" key="4">
    <source>
        <dbReference type="ARBA" id="ARBA00023002"/>
    </source>
</evidence>
<name>A0A4D4JB81_9PSEU</name>
<dbReference type="Proteomes" id="UP000298860">
    <property type="component" value="Unassembled WGS sequence"/>
</dbReference>
<dbReference type="SUPFAM" id="SSF51182">
    <property type="entry name" value="RmlC-like cupins"/>
    <property type="match status" value="1"/>
</dbReference>
<evidence type="ECO:0000313" key="9">
    <source>
        <dbReference type="Proteomes" id="UP000298860"/>
    </source>
</evidence>
<organism evidence="8 9">
    <name type="scientific">Gandjariella thermophila</name>
    <dbReference type="NCBI Taxonomy" id="1931992"/>
    <lineage>
        <taxon>Bacteria</taxon>
        <taxon>Bacillati</taxon>
        <taxon>Actinomycetota</taxon>
        <taxon>Actinomycetes</taxon>
        <taxon>Pseudonocardiales</taxon>
        <taxon>Pseudonocardiaceae</taxon>
        <taxon>Gandjariella</taxon>
    </lineage>
</organism>
<dbReference type="OrthoDB" id="4217976at2"/>
<keyword evidence="2 6" id="KW-0479">Metal-binding</keyword>
<accession>A0A4D4JB81</accession>
<dbReference type="Gene3D" id="2.60.120.10">
    <property type="entry name" value="Jelly Rolls"/>
    <property type="match status" value="1"/>
</dbReference>
<protein>
    <submittedName>
        <fullName evidence="8">Cysteine dioxygenase</fullName>
    </submittedName>
</protein>
<feature type="binding site" evidence="6">
    <location>
        <position position="74"/>
    </location>
    <ligand>
        <name>Fe cation</name>
        <dbReference type="ChEBI" id="CHEBI:24875"/>
        <note>catalytic</note>
    </ligand>
</feature>
<feature type="region of interest" description="Disordered" evidence="7">
    <location>
        <begin position="146"/>
        <end position="168"/>
    </location>
</feature>
<evidence type="ECO:0000256" key="5">
    <source>
        <dbReference type="ARBA" id="ARBA00023004"/>
    </source>
</evidence>
<dbReference type="PANTHER" id="PTHR12918">
    <property type="entry name" value="CYSTEINE DIOXYGENASE"/>
    <property type="match status" value="1"/>
</dbReference>
<dbReference type="InterPro" id="IPR011051">
    <property type="entry name" value="RmlC_Cupin_sf"/>
</dbReference>
<keyword evidence="5 6" id="KW-0408">Iron</keyword>
<feature type="binding site" evidence="6">
    <location>
        <position position="72"/>
    </location>
    <ligand>
        <name>Fe cation</name>
        <dbReference type="ChEBI" id="CHEBI:24875"/>
        <note>catalytic</note>
    </ligand>
</feature>
<evidence type="ECO:0000256" key="3">
    <source>
        <dbReference type="ARBA" id="ARBA00022964"/>
    </source>
</evidence>
<dbReference type="RefSeq" id="WP_137815611.1">
    <property type="nucleotide sequence ID" value="NZ_BJFL01000026.1"/>
</dbReference>
<dbReference type="InterPro" id="IPR010300">
    <property type="entry name" value="CDO_1"/>
</dbReference>
<dbReference type="PANTHER" id="PTHR12918:SF1">
    <property type="entry name" value="CYSTEINE DIOXYGENASE TYPE 1"/>
    <property type="match status" value="1"/>
</dbReference>
<keyword evidence="4" id="KW-0560">Oxidoreductase</keyword>
<evidence type="ECO:0000256" key="1">
    <source>
        <dbReference type="ARBA" id="ARBA00006622"/>
    </source>
</evidence>
<dbReference type="GO" id="GO:0008198">
    <property type="term" value="F:ferrous iron binding"/>
    <property type="evidence" value="ECO:0007669"/>
    <property type="project" value="TreeGrafter"/>
</dbReference>
<reference evidence="9" key="1">
    <citation type="submission" date="2019-04" db="EMBL/GenBank/DDBJ databases">
        <title>Draft genome sequence of Pseudonocardiaceae bacterium SL3-2-4.</title>
        <authorList>
            <person name="Ningsih F."/>
            <person name="Yokota A."/>
            <person name="Sakai Y."/>
            <person name="Nanatani K."/>
            <person name="Yabe S."/>
            <person name="Oetari A."/>
            <person name="Sjamsuridzal W."/>
        </authorList>
    </citation>
    <scope>NUCLEOTIDE SEQUENCE [LARGE SCALE GENOMIC DNA]</scope>
    <source>
        <strain evidence="9">SL3-2-4</strain>
    </source>
</reference>